<sequence length="66" mass="7613">MSLHRHQNLLCEDISNVLFCGEVMLLRLLMNSCLKCEGEMDRTLAFAVFKGHKSCRQCDMNPKLHC</sequence>
<proteinExistence type="predicted"/>
<organism evidence="1 2">
    <name type="scientific">Trifolium subterraneum</name>
    <name type="common">Subterranean clover</name>
    <dbReference type="NCBI Taxonomy" id="3900"/>
    <lineage>
        <taxon>Eukaryota</taxon>
        <taxon>Viridiplantae</taxon>
        <taxon>Streptophyta</taxon>
        <taxon>Embryophyta</taxon>
        <taxon>Tracheophyta</taxon>
        <taxon>Spermatophyta</taxon>
        <taxon>Magnoliopsida</taxon>
        <taxon>eudicotyledons</taxon>
        <taxon>Gunneridae</taxon>
        <taxon>Pentapetalae</taxon>
        <taxon>rosids</taxon>
        <taxon>fabids</taxon>
        <taxon>Fabales</taxon>
        <taxon>Fabaceae</taxon>
        <taxon>Papilionoideae</taxon>
        <taxon>50 kb inversion clade</taxon>
        <taxon>NPAAA clade</taxon>
        <taxon>Hologalegina</taxon>
        <taxon>IRL clade</taxon>
        <taxon>Trifolieae</taxon>
        <taxon>Trifolium</taxon>
    </lineage>
</organism>
<dbReference type="EMBL" id="DF973340">
    <property type="protein sequence ID" value="GAU26720.1"/>
    <property type="molecule type" value="Genomic_DNA"/>
</dbReference>
<name>A0A2Z6MSM2_TRISU</name>
<dbReference type="Proteomes" id="UP000242715">
    <property type="component" value="Unassembled WGS sequence"/>
</dbReference>
<protein>
    <submittedName>
        <fullName evidence="1">Uncharacterized protein</fullName>
    </submittedName>
</protein>
<evidence type="ECO:0000313" key="2">
    <source>
        <dbReference type="Proteomes" id="UP000242715"/>
    </source>
</evidence>
<keyword evidence="2" id="KW-1185">Reference proteome</keyword>
<reference evidence="2" key="1">
    <citation type="journal article" date="2017" name="Front. Plant Sci.">
        <title>Climate Clever Clovers: New Paradigm to Reduce the Environmental Footprint of Ruminants by Breeding Low Methanogenic Forages Utilizing Haplotype Variation.</title>
        <authorList>
            <person name="Kaur P."/>
            <person name="Appels R."/>
            <person name="Bayer P.E."/>
            <person name="Keeble-Gagnere G."/>
            <person name="Wang J."/>
            <person name="Hirakawa H."/>
            <person name="Shirasawa K."/>
            <person name="Vercoe P."/>
            <person name="Stefanova K."/>
            <person name="Durmic Z."/>
            <person name="Nichols P."/>
            <person name="Revell C."/>
            <person name="Isobe S.N."/>
            <person name="Edwards D."/>
            <person name="Erskine W."/>
        </authorList>
    </citation>
    <scope>NUCLEOTIDE SEQUENCE [LARGE SCALE GENOMIC DNA]</scope>
    <source>
        <strain evidence="2">cv. Daliak</strain>
    </source>
</reference>
<accession>A0A2Z6MSM2</accession>
<evidence type="ECO:0000313" key="1">
    <source>
        <dbReference type="EMBL" id="GAU26720.1"/>
    </source>
</evidence>
<gene>
    <name evidence="1" type="ORF">TSUD_314970</name>
</gene>
<dbReference type="AlphaFoldDB" id="A0A2Z6MSM2"/>